<comment type="caution">
    <text evidence="2">The sequence shown here is derived from an EMBL/GenBank/DDBJ whole genome shotgun (WGS) entry which is preliminary data.</text>
</comment>
<dbReference type="AlphaFoldDB" id="A0AAD6LAV5"/>
<dbReference type="Proteomes" id="UP001164929">
    <property type="component" value="Chromosome 18"/>
</dbReference>
<evidence type="ECO:0000313" key="2">
    <source>
        <dbReference type="EMBL" id="KAJ6956849.1"/>
    </source>
</evidence>
<gene>
    <name evidence="2" type="ORF">NC653_038918</name>
</gene>
<feature type="transmembrane region" description="Helical" evidence="1">
    <location>
        <begin position="53"/>
        <end position="74"/>
    </location>
</feature>
<keyword evidence="1" id="KW-0812">Transmembrane</keyword>
<proteinExistence type="predicted"/>
<keyword evidence="1" id="KW-1133">Transmembrane helix</keyword>
<keyword evidence="1" id="KW-0472">Membrane</keyword>
<keyword evidence="3" id="KW-1185">Reference proteome</keyword>
<reference evidence="2 3" key="1">
    <citation type="journal article" date="2023" name="Mol. Ecol. Resour.">
        <title>Chromosome-level genome assembly of a triploid poplar Populus alba 'Berolinensis'.</title>
        <authorList>
            <person name="Chen S."/>
            <person name="Yu Y."/>
            <person name="Wang X."/>
            <person name="Wang S."/>
            <person name="Zhang T."/>
            <person name="Zhou Y."/>
            <person name="He R."/>
            <person name="Meng N."/>
            <person name="Wang Y."/>
            <person name="Liu W."/>
            <person name="Liu Z."/>
            <person name="Liu J."/>
            <person name="Guo Q."/>
            <person name="Huang H."/>
            <person name="Sederoff R.R."/>
            <person name="Wang G."/>
            <person name="Qu G."/>
            <person name="Chen S."/>
        </authorList>
    </citation>
    <scope>NUCLEOTIDE SEQUENCE [LARGE SCALE GENOMIC DNA]</scope>
    <source>
        <strain evidence="2">SC-2020</strain>
    </source>
</reference>
<name>A0AAD6LAV5_9ROSI</name>
<protein>
    <submittedName>
        <fullName evidence="2">Uncharacterized protein</fullName>
    </submittedName>
</protein>
<evidence type="ECO:0000313" key="3">
    <source>
        <dbReference type="Proteomes" id="UP001164929"/>
    </source>
</evidence>
<evidence type="ECO:0000256" key="1">
    <source>
        <dbReference type="SAM" id="Phobius"/>
    </source>
</evidence>
<accession>A0AAD6LAV5</accession>
<sequence>MQHLKRALRTVVKISVSAFSSILTISAKGGRTSGLVSQQRVMISLSTGRQSFGITGLTPLLTTANAACTAVMFWKGSKPVMSSHAEPSLYANGQVKHIRE</sequence>
<organism evidence="2 3">
    <name type="scientific">Populus alba x Populus x berolinensis</name>
    <dbReference type="NCBI Taxonomy" id="444605"/>
    <lineage>
        <taxon>Eukaryota</taxon>
        <taxon>Viridiplantae</taxon>
        <taxon>Streptophyta</taxon>
        <taxon>Embryophyta</taxon>
        <taxon>Tracheophyta</taxon>
        <taxon>Spermatophyta</taxon>
        <taxon>Magnoliopsida</taxon>
        <taxon>eudicotyledons</taxon>
        <taxon>Gunneridae</taxon>
        <taxon>Pentapetalae</taxon>
        <taxon>rosids</taxon>
        <taxon>fabids</taxon>
        <taxon>Malpighiales</taxon>
        <taxon>Salicaceae</taxon>
        <taxon>Saliceae</taxon>
        <taxon>Populus</taxon>
    </lineage>
</organism>
<dbReference type="EMBL" id="JAQIZT010000018">
    <property type="protein sequence ID" value="KAJ6956849.1"/>
    <property type="molecule type" value="Genomic_DNA"/>
</dbReference>